<dbReference type="PRINTS" id="PR00455">
    <property type="entry name" value="HTHTETR"/>
</dbReference>
<evidence type="ECO:0000313" key="6">
    <source>
        <dbReference type="EMBL" id="MDG0866703.1"/>
    </source>
</evidence>
<dbReference type="Pfam" id="PF00440">
    <property type="entry name" value="TetR_N"/>
    <property type="match status" value="1"/>
</dbReference>
<evidence type="ECO:0000256" key="4">
    <source>
        <dbReference type="PROSITE-ProRule" id="PRU00335"/>
    </source>
</evidence>
<keyword evidence="3" id="KW-0804">Transcription</keyword>
<dbReference type="RefSeq" id="WP_342824352.1">
    <property type="nucleotide sequence ID" value="NZ_CP046146.1"/>
</dbReference>
<feature type="domain" description="HTH tetR-type" evidence="5">
    <location>
        <begin position="11"/>
        <end position="71"/>
    </location>
</feature>
<reference evidence="8 9" key="1">
    <citation type="submission" date="2019-11" db="EMBL/GenBank/DDBJ databases">
        <authorList>
            <person name="Cho J.-C."/>
        </authorList>
    </citation>
    <scope>NUCLEOTIDE SEQUENCE [LARGE SCALE GENOMIC DNA]</scope>
    <source>
        <strain evidence="7 8">JH1073</strain>
        <strain evidence="6 9">JH702</strain>
    </source>
</reference>
<dbReference type="InterPro" id="IPR001647">
    <property type="entry name" value="HTH_TetR"/>
</dbReference>
<dbReference type="PROSITE" id="PS01081">
    <property type="entry name" value="HTH_TETR_1"/>
    <property type="match status" value="1"/>
</dbReference>
<proteinExistence type="predicted"/>
<name>A0AAJ5ZDF1_9CHLR</name>
<dbReference type="PROSITE" id="PS50977">
    <property type="entry name" value="HTH_TETR_2"/>
    <property type="match status" value="1"/>
</dbReference>
<evidence type="ECO:0000256" key="3">
    <source>
        <dbReference type="ARBA" id="ARBA00023163"/>
    </source>
</evidence>
<organism evidence="7 8">
    <name type="scientific">Candidatus Lucifugimonas marina</name>
    <dbReference type="NCBI Taxonomy" id="3038979"/>
    <lineage>
        <taxon>Bacteria</taxon>
        <taxon>Bacillati</taxon>
        <taxon>Chloroflexota</taxon>
        <taxon>Dehalococcoidia</taxon>
        <taxon>SAR202 cluster</taxon>
        <taxon>Candidatus Lucifugimonadales</taxon>
        <taxon>Candidatus Lucifugimonadaceae</taxon>
        <taxon>Candidatus Lucifugimonas</taxon>
    </lineage>
</organism>
<dbReference type="Proteomes" id="UP001219901">
    <property type="component" value="Chromosome"/>
</dbReference>
<dbReference type="InterPro" id="IPR023772">
    <property type="entry name" value="DNA-bd_HTH_TetR-type_CS"/>
</dbReference>
<keyword evidence="2 4" id="KW-0238">DNA-binding</keyword>
<dbReference type="Gene3D" id="1.10.357.10">
    <property type="entry name" value="Tetracycline Repressor, domain 2"/>
    <property type="match status" value="1"/>
</dbReference>
<accession>A0AAJ5ZDF1</accession>
<dbReference type="EMBL" id="WMBE01000002">
    <property type="protein sequence ID" value="MDG0866703.1"/>
    <property type="molecule type" value="Genomic_DNA"/>
</dbReference>
<protein>
    <submittedName>
        <fullName evidence="7">TetR family transcriptional regulator</fullName>
    </submittedName>
</protein>
<dbReference type="GO" id="GO:0000976">
    <property type="term" value="F:transcription cis-regulatory region binding"/>
    <property type="evidence" value="ECO:0007669"/>
    <property type="project" value="TreeGrafter"/>
</dbReference>
<evidence type="ECO:0000256" key="1">
    <source>
        <dbReference type="ARBA" id="ARBA00023015"/>
    </source>
</evidence>
<keyword evidence="8" id="KW-1185">Reference proteome</keyword>
<dbReference type="InterPro" id="IPR050109">
    <property type="entry name" value="HTH-type_TetR-like_transc_reg"/>
</dbReference>
<feature type="DNA-binding region" description="H-T-H motif" evidence="4">
    <location>
        <begin position="34"/>
        <end position="53"/>
    </location>
</feature>
<evidence type="ECO:0000256" key="2">
    <source>
        <dbReference type="ARBA" id="ARBA00023125"/>
    </source>
</evidence>
<dbReference type="PANTHER" id="PTHR30055">
    <property type="entry name" value="HTH-TYPE TRANSCRIPTIONAL REGULATOR RUTR"/>
    <property type="match status" value="1"/>
</dbReference>
<reference evidence="7" key="2">
    <citation type="journal article" date="2023" name="Nat. Commun.">
        <title>Cultivation of marine bacteria of the SAR202 clade.</title>
        <authorList>
            <person name="Lim Y."/>
            <person name="Seo J.H."/>
            <person name="Giovannoni S.J."/>
            <person name="Kang I."/>
            <person name="Cho J.C."/>
        </authorList>
    </citation>
    <scope>NUCLEOTIDE SEQUENCE</scope>
    <source>
        <strain evidence="7">JH1073</strain>
    </source>
</reference>
<dbReference type="PANTHER" id="PTHR30055:SF226">
    <property type="entry name" value="HTH-TYPE TRANSCRIPTIONAL REGULATOR PKSA"/>
    <property type="match status" value="1"/>
</dbReference>
<sequence length="199" mass="21638">MAVAERTQSEAQRRKQILDAARGVFGEKGYESATVSDIVKRAGVAQGTFYLYFDSKKSVVVELARQPMDEMATRLQGILSGDESFAEILQKFVQLGFEVGGDNPDLCGLMHLSDSGEEDLEDIEGHARVSEMAVAMFQGFIDAGQAVHIDAKVAAEMFKVIMSGSMRLAFATEPPVASVEEIRKATEIVVLGAFVKRPT</sequence>
<dbReference type="AlphaFoldDB" id="A0AAJ5ZDF1"/>
<dbReference type="GO" id="GO:0003700">
    <property type="term" value="F:DNA-binding transcription factor activity"/>
    <property type="evidence" value="ECO:0007669"/>
    <property type="project" value="TreeGrafter"/>
</dbReference>
<evidence type="ECO:0000313" key="8">
    <source>
        <dbReference type="Proteomes" id="UP001219901"/>
    </source>
</evidence>
<reference evidence="8" key="3">
    <citation type="submission" date="2023-06" db="EMBL/GenBank/DDBJ databases">
        <title>Pangenomics reveal diversification of enzyme families and niche specialization in globally abundant SAR202 bacteria.</title>
        <authorList>
            <person name="Saw J.H.W."/>
        </authorList>
    </citation>
    <scope>NUCLEOTIDE SEQUENCE [LARGE SCALE GENOMIC DNA]</scope>
    <source>
        <strain evidence="8">JH1073</strain>
    </source>
</reference>
<gene>
    <name evidence="6" type="ORF">GKO46_06385</name>
    <name evidence="7" type="ORF">GKO48_00385</name>
</gene>
<dbReference type="GO" id="GO:0045892">
    <property type="term" value="P:negative regulation of DNA-templated transcription"/>
    <property type="evidence" value="ECO:0007669"/>
    <property type="project" value="UniProtKB-ARBA"/>
</dbReference>
<evidence type="ECO:0000313" key="7">
    <source>
        <dbReference type="EMBL" id="WFG38129.1"/>
    </source>
</evidence>
<evidence type="ECO:0000313" key="9">
    <source>
        <dbReference type="Proteomes" id="UP001321249"/>
    </source>
</evidence>
<dbReference type="InterPro" id="IPR009057">
    <property type="entry name" value="Homeodomain-like_sf"/>
</dbReference>
<dbReference type="SUPFAM" id="SSF46689">
    <property type="entry name" value="Homeodomain-like"/>
    <property type="match status" value="1"/>
</dbReference>
<keyword evidence="1" id="KW-0805">Transcription regulation</keyword>
<dbReference type="EMBL" id="CP046147">
    <property type="protein sequence ID" value="WFG38129.1"/>
    <property type="molecule type" value="Genomic_DNA"/>
</dbReference>
<dbReference type="Proteomes" id="UP001321249">
    <property type="component" value="Unassembled WGS sequence"/>
</dbReference>
<dbReference type="FunFam" id="1.10.10.60:FF:000141">
    <property type="entry name" value="TetR family transcriptional regulator"/>
    <property type="match status" value="1"/>
</dbReference>
<evidence type="ECO:0000259" key="5">
    <source>
        <dbReference type="PROSITE" id="PS50977"/>
    </source>
</evidence>